<sequence>MLGSLPTRIRSFSAACGDAWLDISLIHRLRYKPSRFHMAVVGPAWFSV</sequence>
<name>A0ABY1PZR9_9BURK</name>
<protein>
    <submittedName>
        <fullName evidence="1">Uncharacterized protein</fullName>
    </submittedName>
</protein>
<evidence type="ECO:0000313" key="2">
    <source>
        <dbReference type="Proteomes" id="UP001158049"/>
    </source>
</evidence>
<organism evidence="1 2">
    <name type="scientific">Noviherbaspirillum suwonense</name>
    <dbReference type="NCBI Taxonomy" id="1224511"/>
    <lineage>
        <taxon>Bacteria</taxon>
        <taxon>Pseudomonadati</taxon>
        <taxon>Pseudomonadota</taxon>
        <taxon>Betaproteobacteria</taxon>
        <taxon>Burkholderiales</taxon>
        <taxon>Oxalobacteraceae</taxon>
        <taxon>Noviherbaspirillum</taxon>
    </lineage>
</organism>
<reference evidence="1 2" key="1">
    <citation type="submission" date="2017-05" db="EMBL/GenBank/DDBJ databases">
        <authorList>
            <person name="Varghese N."/>
            <person name="Submissions S."/>
        </authorList>
    </citation>
    <scope>NUCLEOTIDE SEQUENCE [LARGE SCALE GENOMIC DNA]</scope>
    <source>
        <strain evidence="1 2">DSM 26001</strain>
    </source>
</reference>
<keyword evidence="2" id="KW-1185">Reference proteome</keyword>
<dbReference type="EMBL" id="FXUL01000003">
    <property type="protein sequence ID" value="SMP52906.1"/>
    <property type="molecule type" value="Genomic_DNA"/>
</dbReference>
<proteinExistence type="predicted"/>
<gene>
    <name evidence="1" type="ORF">SAMN06295970_103212</name>
</gene>
<evidence type="ECO:0000313" key="1">
    <source>
        <dbReference type="EMBL" id="SMP52906.1"/>
    </source>
</evidence>
<accession>A0ABY1PZR9</accession>
<dbReference type="Proteomes" id="UP001158049">
    <property type="component" value="Unassembled WGS sequence"/>
</dbReference>
<comment type="caution">
    <text evidence="1">The sequence shown here is derived from an EMBL/GenBank/DDBJ whole genome shotgun (WGS) entry which is preliminary data.</text>
</comment>